<name>A0A4Y2EAB4_ARAVE</name>
<accession>A0A4Y2EAB4</accession>
<evidence type="ECO:0000313" key="2">
    <source>
        <dbReference type="Proteomes" id="UP000499080"/>
    </source>
</evidence>
<evidence type="ECO:0000313" key="1">
    <source>
        <dbReference type="EMBL" id="GBM26070.1"/>
    </source>
</evidence>
<gene>
    <name evidence="1" type="ORF">AVEN_12834_1</name>
</gene>
<protein>
    <submittedName>
        <fullName evidence="1">Uncharacterized protein</fullName>
    </submittedName>
</protein>
<keyword evidence="2" id="KW-1185">Reference proteome</keyword>
<reference evidence="1 2" key="1">
    <citation type="journal article" date="2019" name="Sci. Rep.">
        <title>Orb-weaving spider Araneus ventricosus genome elucidates the spidroin gene catalogue.</title>
        <authorList>
            <person name="Kono N."/>
            <person name="Nakamura H."/>
            <person name="Ohtoshi R."/>
            <person name="Moran D.A.P."/>
            <person name="Shinohara A."/>
            <person name="Yoshida Y."/>
            <person name="Fujiwara M."/>
            <person name="Mori M."/>
            <person name="Tomita M."/>
            <person name="Arakawa K."/>
        </authorList>
    </citation>
    <scope>NUCLEOTIDE SEQUENCE [LARGE SCALE GENOMIC DNA]</scope>
</reference>
<dbReference type="AlphaFoldDB" id="A0A4Y2EAB4"/>
<organism evidence="1 2">
    <name type="scientific">Araneus ventricosus</name>
    <name type="common">Orbweaver spider</name>
    <name type="synonym">Epeira ventricosa</name>
    <dbReference type="NCBI Taxonomy" id="182803"/>
    <lineage>
        <taxon>Eukaryota</taxon>
        <taxon>Metazoa</taxon>
        <taxon>Ecdysozoa</taxon>
        <taxon>Arthropoda</taxon>
        <taxon>Chelicerata</taxon>
        <taxon>Arachnida</taxon>
        <taxon>Araneae</taxon>
        <taxon>Araneomorphae</taxon>
        <taxon>Entelegynae</taxon>
        <taxon>Araneoidea</taxon>
        <taxon>Araneidae</taxon>
        <taxon>Araneus</taxon>
    </lineage>
</organism>
<comment type="caution">
    <text evidence="1">The sequence shown here is derived from an EMBL/GenBank/DDBJ whole genome shotgun (WGS) entry which is preliminary data.</text>
</comment>
<sequence length="107" mass="12398">MGISFWSSCNFNNRSGSTVRVLTVWCSQQNVRCPKMSNNRISSLSQWDGRRTPPCIEKTYKVSFYRTLDRSTPHHLTRSSSLLEGRCTVHSGRTSFSYLHETYMRVV</sequence>
<dbReference type="Proteomes" id="UP000499080">
    <property type="component" value="Unassembled WGS sequence"/>
</dbReference>
<proteinExistence type="predicted"/>
<dbReference type="EMBL" id="BGPR01000553">
    <property type="protein sequence ID" value="GBM26070.1"/>
    <property type="molecule type" value="Genomic_DNA"/>
</dbReference>